<evidence type="ECO:0000256" key="3">
    <source>
        <dbReference type="ARBA" id="ARBA00023239"/>
    </source>
</evidence>
<dbReference type="EMBL" id="CP139487">
    <property type="protein sequence ID" value="WPU66365.1"/>
    <property type="molecule type" value="Genomic_DNA"/>
</dbReference>
<evidence type="ECO:0000313" key="5">
    <source>
        <dbReference type="EMBL" id="WPU66365.1"/>
    </source>
</evidence>
<dbReference type="Proteomes" id="UP001324634">
    <property type="component" value="Chromosome"/>
</dbReference>
<dbReference type="NCBIfam" id="NF004283">
    <property type="entry name" value="PRK05692.1"/>
    <property type="match status" value="1"/>
</dbReference>
<evidence type="ECO:0000256" key="2">
    <source>
        <dbReference type="ARBA" id="ARBA00022723"/>
    </source>
</evidence>
<keyword evidence="2" id="KW-0479">Metal-binding</keyword>
<dbReference type="InterPro" id="IPR043594">
    <property type="entry name" value="HMGL"/>
</dbReference>
<evidence type="ECO:0000313" key="6">
    <source>
        <dbReference type="Proteomes" id="UP001324634"/>
    </source>
</evidence>
<dbReference type="PANTHER" id="PTHR42738">
    <property type="entry name" value="HYDROXYMETHYLGLUTARYL-COA LYASE"/>
    <property type="match status" value="1"/>
</dbReference>
<dbReference type="InterPro" id="IPR013785">
    <property type="entry name" value="Aldolase_TIM"/>
</dbReference>
<dbReference type="SUPFAM" id="SSF51569">
    <property type="entry name" value="Aldolase"/>
    <property type="match status" value="1"/>
</dbReference>
<evidence type="ECO:0000256" key="1">
    <source>
        <dbReference type="ARBA" id="ARBA00009405"/>
    </source>
</evidence>
<dbReference type="Pfam" id="PF00682">
    <property type="entry name" value="HMGL-like"/>
    <property type="match status" value="1"/>
</dbReference>
<accession>A0AAX4HT47</accession>
<dbReference type="GO" id="GO:0006552">
    <property type="term" value="P:L-leucine catabolic process"/>
    <property type="evidence" value="ECO:0007669"/>
    <property type="project" value="TreeGrafter"/>
</dbReference>
<reference evidence="5 6" key="1">
    <citation type="submission" date="2023-11" db="EMBL/GenBank/DDBJ databases">
        <title>Peredibacter starrii A3.12.</title>
        <authorList>
            <person name="Mitchell R.J."/>
        </authorList>
    </citation>
    <scope>NUCLEOTIDE SEQUENCE [LARGE SCALE GENOMIC DNA]</scope>
    <source>
        <strain evidence="5 6">A3.12</strain>
    </source>
</reference>
<proteinExistence type="inferred from homology"/>
<dbReference type="GO" id="GO:0046951">
    <property type="term" value="P:ketone body biosynthetic process"/>
    <property type="evidence" value="ECO:0007669"/>
    <property type="project" value="TreeGrafter"/>
</dbReference>
<feature type="domain" description="Pyruvate carboxyltransferase" evidence="4">
    <location>
        <begin position="2"/>
        <end position="272"/>
    </location>
</feature>
<organism evidence="5 6">
    <name type="scientific">Peredibacter starrii</name>
    <dbReference type="NCBI Taxonomy" id="28202"/>
    <lineage>
        <taxon>Bacteria</taxon>
        <taxon>Pseudomonadati</taxon>
        <taxon>Bdellovibrionota</taxon>
        <taxon>Bacteriovoracia</taxon>
        <taxon>Bacteriovoracales</taxon>
        <taxon>Bacteriovoracaceae</taxon>
        <taxon>Peredibacter</taxon>
    </lineage>
</organism>
<dbReference type="AlphaFoldDB" id="A0AAX4HT47"/>
<protein>
    <submittedName>
        <fullName evidence="5">Hydroxymethylglutaryl-CoA lyase</fullName>
    </submittedName>
</protein>
<name>A0AAX4HT47_9BACT</name>
<dbReference type="Gene3D" id="3.20.20.70">
    <property type="entry name" value="Aldolase class I"/>
    <property type="match status" value="1"/>
</dbReference>
<keyword evidence="3 5" id="KW-0456">Lyase</keyword>
<dbReference type="RefSeq" id="WP_321398501.1">
    <property type="nucleotide sequence ID" value="NZ_CP139487.1"/>
</dbReference>
<comment type="similarity">
    <text evidence="1">Belongs to the HMG-CoA lyase family.</text>
</comment>
<evidence type="ECO:0000259" key="4">
    <source>
        <dbReference type="PROSITE" id="PS50991"/>
    </source>
</evidence>
<keyword evidence="6" id="KW-1185">Reference proteome</keyword>
<gene>
    <name evidence="5" type="ORF">SOO65_06370</name>
</gene>
<dbReference type="PANTHER" id="PTHR42738:SF7">
    <property type="entry name" value="HYDROXYMETHYLGLUTARYL-COA LYASE"/>
    <property type="match status" value="1"/>
</dbReference>
<dbReference type="FunFam" id="3.20.20.70:FF:000071">
    <property type="entry name" value="Hydroxymethylglutaryl-CoA lyase"/>
    <property type="match status" value="1"/>
</dbReference>
<dbReference type="GO" id="GO:0046872">
    <property type="term" value="F:metal ion binding"/>
    <property type="evidence" value="ECO:0007669"/>
    <property type="project" value="UniProtKB-KW"/>
</dbReference>
<dbReference type="GO" id="GO:0004419">
    <property type="term" value="F:hydroxymethylglutaryl-CoA lyase activity"/>
    <property type="evidence" value="ECO:0007669"/>
    <property type="project" value="TreeGrafter"/>
</dbReference>
<sequence length="300" mass="32628">MIKIVEVGARDGLQNEKSILSTDDKFQFISLLCDAGLRAIEVTSFVKAPAIPQMADSVELYTKVKNELGDRGVAFPCLVPNMKGYETAKNLGVKEIALFTATSDSFTKKNINASVDESFDRMKEVADAAKRDGMLVRGYVSTAFGCPYEGTMDVKKLISVTKRLFELGVYEVSVGDTIGVATPMQVRSYIRALKSEFPIGKIAMHLHDTRGMAPTNIFVSLEEGITTFDSSAGGLGGCPYAKGATGNVATEDVWYLLNSQGLETGIDIKKLSEASQFILGRVNRQTESKFLRAYLNTGKV</sequence>
<dbReference type="PROSITE" id="PS50991">
    <property type="entry name" value="PYR_CT"/>
    <property type="match status" value="1"/>
</dbReference>
<dbReference type="CDD" id="cd07938">
    <property type="entry name" value="DRE_TIM_HMGL"/>
    <property type="match status" value="1"/>
</dbReference>
<dbReference type="KEGG" id="psti:SOO65_06370"/>
<dbReference type="InterPro" id="IPR000891">
    <property type="entry name" value="PYR_CT"/>
</dbReference>